<evidence type="ECO:0000259" key="2">
    <source>
        <dbReference type="Pfam" id="PF06030"/>
    </source>
</evidence>
<evidence type="ECO:0000259" key="3">
    <source>
        <dbReference type="Pfam" id="PF11797"/>
    </source>
</evidence>
<reference evidence="4 5" key="1">
    <citation type="submission" date="2014-06" db="EMBL/GenBank/DDBJ databases">
        <title>Functional and comparative genomic analyses of the Drosophila gut microbiota identify candidate symbiosis factors.</title>
        <authorList>
            <person name="Newell P.D."/>
            <person name="Chaston J.M."/>
            <person name="Douglas A.E."/>
        </authorList>
    </citation>
    <scope>NUCLEOTIDE SEQUENCE [LARGE SCALE GENOMIC DNA]</scope>
    <source>
        <strain evidence="4 5">DmCS_002</strain>
    </source>
</reference>
<evidence type="ECO:0000313" key="4">
    <source>
        <dbReference type="EMBL" id="KID41180.1"/>
    </source>
</evidence>
<protein>
    <submittedName>
        <fullName evidence="4">Putative cell surface protein</fullName>
    </submittedName>
</protein>
<keyword evidence="1" id="KW-1133">Transmembrane helix</keyword>
<sequence>MIPMMGIGETNASQGPSIAVKPNYTKNQIKQDGVIFVQTKPGQTQQISLNIVNLSKSSQSFSIEPTTAFTSGGGAIALNPTKNLPVDKTLKYKFKDLVQDGKKQTINLGPNKSTNVNFNVKAPDKTYNGVILGGLYIKPQLPPEAAKLKGVSVNNKFALAMPVYLRDNNNQPIKPKLTAQTIKPGKVANQPVIYTKLANEKPTTINQMQIKDKIYRKSDPSKILSKSNQNGLSMAPNSNFNFTNQFGKNALLPGNYHLSLKASDNNGNKWTIEKDFHITITQAAINNANKNWWWIILLIILLILILILCYVLYRQHRKQKNLIAQQQAELDKRNDQPK</sequence>
<keyword evidence="5" id="KW-1185">Reference proteome</keyword>
<dbReference type="AlphaFoldDB" id="A0A0C1LX36"/>
<proteinExistence type="predicted"/>
<feature type="transmembrane region" description="Helical" evidence="1">
    <location>
        <begin position="292"/>
        <end position="313"/>
    </location>
</feature>
<comment type="caution">
    <text evidence="4">The sequence shown here is derived from an EMBL/GenBank/DDBJ whole genome shotgun (WGS) entry which is preliminary data.</text>
</comment>
<evidence type="ECO:0000313" key="5">
    <source>
        <dbReference type="Proteomes" id="UP000031397"/>
    </source>
</evidence>
<dbReference type="PATRIC" id="fig|1614.7.peg.1265"/>
<feature type="domain" description="WxL Interacting Protein host binding" evidence="3">
    <location>
        <begin position="149"/>
        <end position="287"/>
    </location>
</feature>
<dbReference type="EMBL" id="JOJZ01000024">
    <property type="protein sequence ID" value="KID41180.1"/>
    <property type="molecule type" value="Genomic_DNA"/>
</dbReference>
<dbReference type="Pfam" id="PF06030">
    <property type="entry name" value="WxLIP_PGBD"/>
    <property type="match status" value="1"/>
</dbReference>
<dbReference type="Proteomes" id="UP000031397">
    <property type="component" value="Unassembled WGS sequence"/>
</dbReference>
<gene>
    <name evidence="4" type="ORF">LfDm3_1326</name>
</gene>
<accession>A0A0C1LX36</accession>
<keyword evidence="1" id="KW-0472">Membrane</keyword>
<feature type="domain" description="WxL Interacting Protein peptidoglycan binding" evidence="2">
    <location>
        <begin position="20"/>
        <end position="138"/>
    </location>
</feature>
<organism evidence="4 5">
    <name type="scientific">Fructilactobacillus fructivorans</name>
    <dbReference type="NCBI Taxonomy" id="1614"/>
    <lineage>
        <taxon>Bacteria</taxon>
        <taxon>Bacillati</taxon>
        <taxon>Bacillota</taxon>
        <taxon>Bacilli</taxon>
        <taxon>Lactobacillales</taxon>
        <taxon>Lactobacillaceae</taxon>
        <taxon>Fructilactobacillus</taxon>
    </lineage>
</organism>
<name>A0A0C1LX36_9LACO</name>
<keyword evidence="1" id="KW-0812">Transmembrane</keyword>
<dbReference type="InterPro" id="IPR010317">
    <property type="entry name" value="WxLIP_PGBD"/>
</dbReference>
<dbReference type="Pfam" id="PF11797">
    <property type="entry name" value="WxLIP_HBD"/>
    <property type="match status" value="1"/>
</dbReference>
<dbReference type="InterPro" id="IPR021759">
    <property type="entry name" value="WxLIP_HBD"/>
</dbReference>
<evidence type="ECO:0000256" key="1">
    <source>
        <dbReference type="SAM" id="Phobius"/>
    </source>
</evidence>